<keyword evidence="3 6" id="KW-0238">DNA-binding</keyword>
<gene>
    <name evidence="6" type="ORF">HAP41_0000022380</name>
</gene>
<dbReference type="InterPro" id="IPR050808">
    <property type="entry name" value="Phage_Integrase"/>
</dbReference>
<feature type="compositionally biased region" description="Basic and acidic residues" evidence="5">
    <location>
        <begin position="90"/>
        <end position="100"/>
    </location>
</feature>
<dbReference type="Gene3D" id="1.10.150.130">
    <property type="match status" value="1"/>
</dbReference>
<organism evidence="6 7">
    <name type="scientific">Bradyrhizobium barranii subsp. apii</name>
    <dbReference type="NCBI Taxonomy" id="2819348"/>
    <lineage>
        <taxon>Bacteria</taxon>
        <taxon>Pseudomonadati</taxon>
        <taxon>Pseudomonadota</taxon>
        <taxon>Alphaproteobacteria</taxon>
        <taxon>Hyphomicrobiales</taxon>
        <taxon>Nitrobacteraceae</taxon>
        <taxon>Bradyrhizobium</taxon>
        <taxon>Bradyrhizobium barranii</taxon>
    </lineage>
</organism>
<sequence>MPVETLTDARVRSAAPPKKGILELWDGKTSGLCFRVMKSGVRSWTFRYRPHSGTAFRRVTLGRYPALSLVEARAAAERVRDRVSTGADPQQEKRTEREALRAAPEKLTFDALADLYIERYAKRQKASWKNDQGYLRANARPIWGQREAASITSQDAARLLFDVVAVAPISANRLRSVLVKLFGWACESALLADNPMLGVKKPHREGRGKTRTLSDQEIRVLWHALEKAEAAPGILAALKCLLLLGQRPGEVAGMAVSELDHLTNDRNAHWELPPGRMKARRAHVVPLPPLAREIVAAELERQRDAAPDAKPEFVFASKFAERTRLARHSLSQALGRIIEELDDDAGADAETVANLKADRPTPHDLRRTLATGLARLGIPRDDRLAVLAHSYGDVHEIYDQYERLPQKRTALEGWERHLRKVIADQPHISAAE</sequence>
<evidence type="ECO:0000256" key="5">
    <source>
        <dbReference type="SAM" id="MobiDB-lite"/>
    </source>
</evidence>
<dbReference type="PANTHER" id="PTHR30629:SF2">
    <property type="entry name" value="PROPHAGE INTEGRASE INTS-RELATED"/>
    <property type="match status" value="1"/>
</dbReference>
<proteinExistence type="inferred from homology"/>
<evidence type="ECO:0000313" key="6">
    <source>
        <dbReference type="EMBL" id="UPT91428.1"/>
    </source>
</evidence>
<dbReference type="RefSeq" id="WP_166097039.1">
    <property type="nucleotide sequence ID" value="NZ_CP096255.1"/>
</dbReference>
<dbReference type="PANTHER" id="PTHR30629">
    <property type="entry name" value="PROPHAGE INTEGRASE"/>
    <property type="match status" value="1"/>
</dbReference>
<evidence type="ECO:0000256" key="2">
    <source>
        <dbReference type="ARBA" id="ARBA00022908"/>
    </source>
</evidence>
<dbReference type="Gene3D" id="1.10.443.10">
    <property type="entry name" value="Intergrase catalytic core"/>
    <property type="match status" value="1"/>
</dbReference>
<accession>A0A8T5V9T0</accession>
<dbReference type="InterPro" id="IPR025166">
    <property type="entry name" value="Integrase_DNA_bind_dom"/>
</dbReference>
<evidence type="ECO:0000313" key="7">
    <source>
        <dbReference type="Proteomes" id="UP000551709"/>
    </source>
</evidence>
<dbReference type="Proteomes" id="UP000551709">
    <property type="component" value="Chromosome"/>
</dbReference>
<dbReference type="Pfam" id="PF00589">
    <property type="entry name" value="Phage_integrase"/>
    <property type="match status" value="1"/>
</dbReference>
<keyword evidence="2" id="KW-0229">DNA integration</keyword>
<dbReference type="AlphaFoldDB" id="A0A8T5V9T0"/>
<dbReference type="PROSITE" id="PS51898">
    <property type="entry name" value="TYR_RECOMBINASE"/>
    <property type="match status" value="1"/>
</dbReference>
<dbReference type="InterPro" id="IPR038488">
    <property type="entry name" value="Integrase_DNA-bd_sf"/>
</dbReference>
<evidence type="ECO:0000256" key="4">
    <source>
        <dbReference type="ARBA" id="ARBA00023172"/>
    </source>
</evidence>
<comment type="similarity">
    <text evidence="1">Belongs to the 'phage' integrase family.</text>
</comment>
<dbReference type="InterPro" id="IPR002104">
    <property type="entry name" value="Integrase_catalytic"/>
</dbReference>
<dbReference type="InterPro" id="IPR011010">
    <property type="entry name" value="DNA_brk_join_enz"/>
</dbReference>
<dbReference type="InterPro" id="IPR013762">
    <property type="entry name" value="Integrase-like_cat_sf"/>
</dbReference>
<dbReference type="Gene3D" id="3.30.160.390">
    <property type="entry name" value="Integrase, DNA-binding domain"/>
    <property type="match status" value="1"/>
</dbReference>
<dbReference type="GO" id="GO:0006310">
    <property type="term" value="P:DNA recombination"/>
    <property type="evidence" value="ECO:0007669"/>
    <property type="project" value="UniProtKB-KW"/>
</dbReference>
<evidence type="ECO:0000256" key="3">
    <source>
        <dbReference type="ARBA" id="ARBA00023125"/>
    </source>
</evidence>
<dbReference type="InterPro" id="IPR010998">
    <property type="entry name" value="Integrase_recombinase_N"/>
</dbReference>
<dbReference type="GO" id="GO:0015074">
    <property type="term" value="P:DNA integration"/>
    <property type="evidence" value="ECO:0007669"/>
    <property type="project" value="UniProtKB-KW"/>
</dbReference>
<dbReference type="GO" id="GO:0003677">
    <property type="term" value="F:DNA binding"/>
    <property type="evidence" value="ECO:0007669"/>
    <property type="project" value="UniProtKB-KW"/>
</dbReference>
<reference evidence="6" key="1">
    <citation type="journal article" date="2017" name="Syst. Appl. Microbiol.">
        <title>Soybeans inoculated with root zone soils of Canadian native legumes harbour diverse and novel Bradyrhizobium spp. that possess agricultural potential.</title>
        <authorList>
            <person name="Bromfield E.S.P."/>
            <person name="Cloutier S."/>
            <person name="Tambong J.T."/>
            <person name="Tran Thi T.V."/>
        </authorList>
    </citation>
    <scope>NUCLEOTIDE SEQUENCE</scope>
    <source>
        <strain evidence="6">1S5</strain>
    </source>
</reference>
<dbReference type="EMBL" id="CP096255">
    <property type="protein sequence ID" value="UPT91428.1"/>
    <property type="molecule type" value="Genomic_DNA"/>
</dbReference>
<dbReference type="SUPFAM" id="SSF56349">
    <property type="entry name" value="DNA breaking-rejoining enzymes"/>
    <property type="match status" value="1"/>
</dbReference>
<protein>
    <submittedName>
        <fullName evidence="6">Integrase arm-type DNA-binding domain-containing protein</fullName>
    </submittedName>
</protein>
<keyword evidence="4" id="KW-0233">DNA recombination</keyword>
<name>A0A8T5V9T0_9BRAD</name>
<feature type="region of interest" description="Disordered" evidence="5">
    <location>
        <begin position="80"/>
        <end position="100"/>
    </location>
</feature>
<reference evidence="6" key="2">
    <citation type="submission" date="2022-04" db="EMBL/GenBank/DDBJ databases">
        <authorList>
            <person name="Bromfield E.S.P."/>
            <person name="Cloutier S."/>
        </authorList>
    </citation>
    <scope>NUCLEOTIDE SEQUENCE</scope>
    <source>
        <strain evidence="6">1S5</strain>
    </source>
</reference>
<dbReference type="Pfam" id="PF13356">
    <property type="entry name" value="Arm-DNA-bind_3"/>
    <property type="match status" value="1"/>
</dbReference>
<evidence type="ECO:0000256" key="1">
    <source>
        <dbReference type="ARBA" id="ARBA00008857"/>
    </source>
</evidence>